<protein>
    <submittedName>
        <fullName evidence="1">Nonstructural polyprotein</fullName>
    </submittedName>
</protein>
<dbReference type="AlphaFoldDB" id="A0A401IJB4"/>
<dbReference type="Proteomes" id="UP000287247">
    <property type="component" value="Unassembled WGS sequence"/>
</dbReference>
<keyword evidence="2" id="KW-1185">Reference proteome</keyword>
<evidence type="ECO:0000313" key="1">
    <source>
        <dbReference type="EMBL" id="GBF81405.1"/>
    </source>
</evidence>
<dbReference type="RefSeq" id="WP_124975154.1">
    <property type="nucleotide sequence ID" value="NZ_BDQK01000013.1"/>
</dbReference>
<organism evidence="1 2">
    <name type="scientific">Aphanothece sacrum FPU1</name>
    <dbReference type="NCBI Taxonomy" id="1920663"/>
    <lineage>
        <taxon>Bacteria</taxon>
        <taxon>Bacillati</taxon>
        <taxon>Cyanobacteriota</taxon>
        <taxon>Cyanophyceae</taxon>
        <taxon>Oscillatoriophycideae</taxon>
        <taxon>Chroococcales</taxon>
        <taxon>Aphanothecaceae</taxon>
        <taxon>Aphanothece</taxon>
    </lineage>
</organism>
<proteinExistence type="predicted"/>
<evidence type="ECO:0000313" key="2">
    <source>
        <dbReference type="Proteomes" id="UP000287247"/>
    </source>
</evidence>
<dbReference type="EMBL" id="BDQK01000013">
    <property type="protein sequence ID" value="GBF81405.1"/>
    <property type="molecule type" value="Genomic_DNA"/>
</dbReference>
<accession>A0A401IJB4</accession>
<gene>
    <name evidence="1" type="ORF">AsFPU1_2818</name>
</gene>
<comment type="caution">
    <text evidence="1">The sequence shown here is derived from an EMBL/GenBank/DDBJ whole genome shotgun (WGS) entry which is preliminary data.</text>
</comment>
<name>A0A401IJB4_APHSA</name>
<reference evidence="2" key="1">
    <citation type="submission" date="2017-05" db="EMBL/GenBank/DDBJ databases">
        <title>Physiological properties and genetic analysis related to exopolysaccharide production of fresh-water unicellular cyanobacterium Aphanothece sacrum, Suizenji Nori, that has been cultured as a food source in Japan.</title>
        <authorList>
            <person name="Kanesaki Y."/>
            <person name="Yoshikawa S."/>
            <person name="Ohki K."/>
        </authorList>
    </citation>
    <scope>NUCLEOTIDE SEQUENCE [LARGE SCALE GENOMIC DNA]</scope>
    <source>
        <strain evidence="2">FPU1</strain>
    </source>
</reference>
<sequence>MCNFSNNIQDELYLIFLMESILEENQDNWDNNDEELWVLDEDSLTEGAKQFFNTTAQLFKYT</sequence>